<evidence type="ECO:0000313" key="1">
    <source>
        <dbReference type="Ensembl" id="ENSCINP00000027280.2"/>
    </source>
</evidence>
<evidence type="ECO:0000313" key="2">
    <source>
        <dbReference type="Proteomes" id="UP000008144"/>
    </source>
</evidence>
<accession>F7ANH0</accession>
<reference evidence="1" key="4">
    <citation type="submission" date="2025-09" db="UniProtKB">
        <authorList>
            <consortium name="Ensembl"/>
        </authorList>
    </citation>
    <scope>IDENTIFICATION</scope>
</reference>
<dbReference type="AlphaFoldDB" id="F7ANH0"/>
<keyword evidence="2" id="KW-1185">Reference proteome</keyword>
<dbReference type="Ensembl" id="ENSCINT00000027526.2">
    <property type="protein sequence ID" value="ENSCINP00000027280.2"/>
    <property type="gene ID" value="ENSCING00000015360.2"/>
</dbReference>
<reference evidence="1" key="2">
    <citation type="journal article" date="2008" name="Genome Biol.">
        <title>Improved genome assembly and evidence-based global gene model set for the chordate Ciona intestinalis: new insight into intron and operon populations.</title>
        <authorList>
            <person name="Satou Y."/>
            <person name="Mineta K."/>
            <person name="Ogasawara M."/>
            <person name="Sasakura Y."/>
            <person name="Shoguchi E."/>
            <person name="Ueno K."/>
            <person name="Yamada L."/>
            <person name="Matsumoto J."/>
            <person name="Wasserscheid J."/>
            <person name="Dewar K."/>
            <person name="Wiley G.B."/>
            <person name="Macmil S.L."/>
            <person name="Roe B.A."/>
            <person name="Zeller R.W."/>
            <person name="Hastings K.E."/>
            <person name="Lemaire P."/>
            <person name="Lindquist E."/>
            <person name="Endo T."/>
            <person name="Hotta K."/>
            <person name="Inaba K."/>
        </authorList>
    </citation>
    <scope>NUCLEOTIDE SEQUENCE [LARGE SCALE GENOMIC DNA]</scope>
    <source>
        <strain evidence="1">wild type</strain>
    </source>
</reference>
<dbReference type="EMBL" id="EAAA01000793">
    <property type="status" value="NOT_ANNOTATED_CDS"/>
    <property type="molecule type" value="Genomic_DNA"/>
</dbReference>
<dbReference type="InParanoid" id="F7ANH0"/>
<proteinExistence type="predicted"/>
<reference evidence="2" key="1">
    <citation type="journal article" date="2002" name="Science">
        <title>The draft genome of Ciona intestinalis: insights into chordate and vertebrate origins.</title>
        <authorList>
            <person name="Dehal P."/>
            <person name="Satou Y."/>
            <person name="Campbell R.K."/>
            <person name="Chapman J."/>
            <person name="Degnan B."/>
            <person name="De Tomaso A."/>
            <person name="Davidson B."/>
            <person name="Di Gregorio A."/>
            <person name="Gelpke M."/>
            <person name="Goodstein D.M."/>
            <person name="Harafuji N."/>
            <person name="Hastings K.E."/>
            <person name="Ho I."/>
            <person name="Hotta K."/>
            <person name="Huang W."/>
            <person name="Kawashima T."/>
            <person name="Lemaire P."/>
            <person name="Martinez D."/>
            <person name="Meinertzhagen I.A."/>
            <person name="Necula S."/>
            <person name="Nonaka M."/>
            <person name="Putnam N."/>
            <person name="Rash S."/>
            <person name="Saiga H."/>
            <person name="Satake M."/>
            <person name="Terry A."/>
            <person name="Yamada L."/>
            <person name="Wang H.G."/>
            <person name="Awazu S."/>
            <person name="Azumi K."/>
            <person name="Boore J."/>
            <person name="Branno M."/>
            <person name="Chin-Bow S."/>
            <person name="DeSantis R."/>
            <person name="Doyle S."/>
            <person name="Francino P."/>
            <person name="Keys D.N."/>
            <person name="Haga S."/>
            <person name="Hayashi H."/>
            <person name="Hino K."/>
            <person name="Imai K.S."/>
            <person name="Inaba K."/>
            <person name="Kano S."/>
            <person name="Kobayashi K."/>
            <person name="Kobayashi M."/>
            <person name="Lee B.I."/>
            <person name="Makabe K.W."/>
            <person name="Manohar C."/>
            <person name="Matassi G."/>
            <person name="Medina M."/>
            <person name="Mochizuki Y."/>
            <person name="Mount S."/>
            <person name="Morishita T."/>
            <person name="Miura S."/>
            <person name="Nakayama A."/>
            <person name="Nishizaka S."/>
            <person name="Nomoto H."/>
            <person name="Ohta F."/>
            <person name="Oishi K."/>
            <person name="Rigoutsos I."/>
            <person name="Sano M."/>
            <person name="Sasaki A."/>
            <person name="Sasakura Y."/>
            <person name="Shoguchi E."/>
            <person name="Shin-i T."/>
            <person name="Spagnuolo A."/>
            <person name="Stainier D."/>
            <person name="Suzuki M.M."/>
            <person name="Tassy O."/>
            <person name="Takatori N."/>
            <person name="Tokuoka M."/>
            <person name="Yagi K."/>
            <person name="Yoshizaki F."/>
            <person name="Wada S."/>
            <person name="Zhang C."/>
            <person name="Hyatt P.D."/>
            <person name="Larimer F."/>
            <person name="Detter C."/>
            <person name="Doggett N."/>
            <person name="Glavina T."/>
            <person name="Hawkins T."/>
            <person name="Richardson P."/>
            <person name="Lucas S."/>
            <person name="Kohara Y."/>
            <person name="Levine M."/>
            <person name="Satoh N."/>
            <person name="Rokhsar D.S."/>
        </authorList>
    </citation>
    <scope>NUCLEOTIDE SEQUENCE [LARGE SCALE GENOMIC DNA]</scope>
</reference>
<dbReference type="HOGENOM" id="CLU_2941007_0_0_1"/>
<name>F7ANH0_CIOIN</name>
<dbReference type="Proteomes" id="UP000008144">
    <property type="component" value="Chromosome 11"/>
</dbReference>
<organism evidence="1 2">
    <name type="scientific">Ciona intestinalis</name>
    <name type="common">Transparent sea squirt</name>
    <name type="synonym">Ascidia intestinalis</name>
    <dbReference type="NCBI Taxonomy" id="7719"/>
    <lineage>
        <taxon>Eukaryota</taxon>
        <taxon>Metazoa</taxon>
        <taxon>Chordata</taxon>
        <taxon>Tunicata</taxon>
        <taxon>Ascidiacea</taxon>
        <taxon>Phlebobranchia</taxon>
        <taxon>Cionidae</taxon>
        <taxon>Ciona</taxon>
    </lineage>
</organism>
<sequence length="60" mass="6840">MAETLTEHLFTFFVPCMARYSQLMAQGSNPRFDLSSSPPRRAHFRTQSEAVVQDSMLGIF</sequence>
<protein>
    <submittedName>
        <fullName evidence="1">Uncharacterized protein</fullName>
    </submittedName>
</protein>
<reference evidence="1" key="3">
    <citation type="submission" date="2025-08" db="UniProtKB">
        <authorList>
            <consortium name="Ensembl"/>
        </authorList>
    </citation>
    <scope>IDENTIFICATION</scope>
</reference>